<feature type="region of interest" description="Disordered" evidence="1">
    <location>
        <begin position="1"/>
        <end position="24"/>
    </location>
</feature>
<name>A0A0H3WQQ5_9BURK</name>
<organism evidence="2 3">
    <name type="scientific">Pandoraea faecigallinarum</name>
    <dbReference type="NCBI Taxonomy" id="656179"/>
    <lineage>
        <taxon>Bacteria</taxon>
        <taxon>Pseudomonadati</taxon>
        <taxon>Pseudomonadota</taxon>
        <taxon>Betaproteobacteria</taxon>
        <taxon>Burkholderiales</taxon>
        <taxon>Burkholderiaceae</taxon>
        <taxon>Pandoraea</taxon>
    </lineage>
</organism>
<sequence length="220" mass="23343">MNTITPSTTPPVTTATQDRPSASVPRNALAVHFGHARQARTDAAWTAAAPPYPVVHATITFSANSQVSLSLRPAAESIQQPGRRSGVVGGDEDDLRQKFYSAGAQRPGTVGDKEDDSRQAAYVGGARRVSVDSDEGDYYSRPDVYAAGAQRPGTVGDKDDASRQAASLRLAPDPDEPSDKDDYAPPKGCRTPPKVATCPAADEREVRHVGLKPFISSDED</sequence>
<dbReference type="OrthoDB" id="9949541at2"/>
<dbReference type="EMBL" id="CP011807">
    <property type="protein sequence ID" value="AKM28878.1"/>
    <property type="molecule type" value="Genomic_DNA"/>
</dbReference>
<dbReference type="AlphaFoldDB" id="A0A0H3WQQ5"/>
<evidence type="ECO:0000256" key="1">
    <source>
        <dbReference type="SAM" id="MobiDB-lite"/>
    </source>
</evidence>
<feature type="region of interest" description="Disordered" evidence="1">
    <location>
        <begin position="74"/>
        <end position="220"/>
    </location>
</feature>
<protein>
    <submittedName>
        <fullName evidence="2">Uncharacterized protein</fullName>
    </submittedName>
</protein>
<dbReference type="Proteomes" id="UP000035651">
    <property type="component" value="Chromosome"/>
</dbReference>
<keyword evidence="3" id="KW-1185">Reference proteome</keyword>
<feature type="compositionally biased region" description="Low complexity" evidence="1">
    <location>
        <begin position="1"/>
        <end position="16"/>
    </location>
</feature>
<evidence type="ECO:0000313" key="2">
    <source>
        <dbReference type="EMBL" id="AKM28878.1"/>
    </source>
</evidence>
<accession>A0A0H3WQQ5</accession>
<reference evidence="2" key="1">
    <citation type="submission" date="2016-06" db="EMBL/GenBank/DDBJ databases">
        <title>Complete Genome Sequence of Pandoraea faecigallinarum DSM-23572.</title>
        <authorList>
            <person name="Yong D."/>
            <person name="Ee R."/>
            <person name="Lim Y.-L."/>
            <person name="Yin W.-F."/>
            <person name="Chan K.-G."/>
        </authorList>
    </citation>
    <scope>NUCLEOTIDE SEQUENCE</scope>
    <source>
        <strain evidence="2">DSM 23572</strain>
    </source>
</reference>
<proteinExistence type="predicted"/>
<evidence type="ECO:0000313" key="3">
    <source>
        <dbReference type="Proteomes" id="UP000035651"/>
    </source>
</evidence>
<dbReference type="PATRIC" id="fig|656179.3.peg.24"/>
<dbReference type="STRING" id="656179.AB870_00105"/>
<dbReference type="KEGG" id="pfg:AB870_00105"/>
<dbReference type="RefSeq" id="WP_047904842.1">
    <property type="nucleotide sequence ID" value="NZ_CP011807.3"/>
</dbReference>
<gene>
    <name evidence="2" type="ORF">AB870_00105</name>
</gene>